<evidence type="ECO:0008006" key="3">
    <source>
        <dbReference type="Google" id="ProtNLM"/>
    </source>
</evidence>
<sequence>MDLRPLPRCVECGWRRPGRAPACRACSRWLDDDVAAAWRGALREYEVDDVDVPAFAATVVADPRGVGWRVLDGALDHTACSTCGAALGSGATGCAECDTAHGWRWLAAEPDRPGVPPGNEHAIRVATAVARVPYRFPAHMVPRYAVTLPLLIAGGLPSGADARAADRWLDNGGSLEALDAAADTAEITGLIRSPATPQGSV</sequence>
<organism evidence="1 2">
    <name type="scientific">Asanoa siamensis</name>
    <dbReference type="NCBI Taxonomy" id="926357"/>
    <lineage>
        <taxon>Bacteria</taxon>
        <taxon>Bacillati</taxon>
        <taxon>Actinomycetota</taxon>
        <taxon>Actinomycetes</taxon>
        <taxon>Micromonosporales</taxon>
        <taxon>Micromonosporaceae</taxon>
        <taxon>Asanoa</taxon>
    </lineage>
</organism>
<dbReference type="RefSeq" id="WP_203717216.1">
    <property type="nucleotide sequence ID" value="NZ_BONE01000059.1"/>
</dbReference>
<protein>
    <recommendedName>
        <fullName evidence="3">Amidophosphoribosyltransferase</fullName>
    </recommendedName>
</protein>
<dbReference type="Proteomes" id="UP000604117">
    <property type="component" value="Unassembled WGS sequence"/>
</dbReference>
<gene>
    <name evidence="1" type="ORF">Asi02nite_58560</name>
</gene>
<evidence type="ECO:0000313" key="2">
    <source>
        <dbReference type="Proteomes" id="UP000604117"/>
    </source>
</evidence>
<name>A0ABQ4CYI8_9ACTN</name>
<evidence type="ECO:0000313" key="1">
    <source>
        <dbReference type="EMBL" id="GIF76338.1"/>
    </source>
</evidence>
<comment type="caution">
    <text evidence="1">The sequence shown here is derived from an EMBL/GenBank/DDBJ whole genome shotgun (WGS) entry which is preliminary data.</text>
</comment>
<keyword evidence="2" id="KW-1185">Reference proteome</keyword>
<dbReference type="EMBL" id="BONE01000059">
    <property type="protein sequence ID" value="GIF76338.1"/>
    <property type="molecule type" value="Genomic_DNA"/>
</dbReference>
<accession>A0ABQ4CYI8</accession>
<reference evidence="1 2" key="1">
    <citation type="submission" date="2021-01" db="EMBL/GenBank/DDBJ databases">
        <title>Whole genome shotgun sequence of Asanoa siamensis NBRC 107932.</title>
        <authorList>
            <person name="Komaki H."/>
            <person name="Tamura T."/>
        </authorList>
    </citation>
    <scope>NUCLEOTIDE SEQUENCE [LARGE SCALE GENOMIC DNA]</scope>
    <source>
        <strain evidence="1 2">NBRC 107932</strain>
    </source>
</reference>
<proteinExistence type="predicted"/>